<evidence type="ECO:0000256" key="12">
    <source>
        <dbReference type="PROSITE-ProRule" id="PRU00042"/>
    </source>
</evidence>
<evidence type="ECO:0000256" key="10">
    <source>
        <dbReference type="ARBA" id="ARBA00023163"/>
    </source>
</evidence>
<dbReference type="PANTHER" id="PTHR24404">
    <property type="entry name" value="ZINC FINGER PROTEIN"/>
    <property type="match status" value="1"/>
</dbReference>
<dbReference type="FunFam" id="3.30.160.60:FF:000614">
    <property type="entry name" value="Zinc finger protein 142"/>
    <property type="match status" value="1"/>
</dbReference>
<organism evidence="14 15">
    <name type="scientific">Parnassius mnemosyne</name>
    <name type="common">clouded apollo</name>
    <dbReference type="NCBI Taxonomy" id="213953"/>
    <lineage>
        <taxon>Eukaryota</taxon>
        <taxon>Metazoa</taxon>
        <taxon>Ecdysozoa</taxon>
        <taxon>Arthropoda</taxon>
        <taxon>Hexapoda</taxon>
        <taxon>Insecta</taxon>
        <taxon>Pterygota</taxon>
        <taxon>Neoptera</taxon>
        <taxon>Endopterygota</taxon>
        <taxon>Lepidoptera</taxon>
        <taxon>Glossata</taxon>
        <taxon>Ditrysia</taxon>
        <taxon>Papilionoidea</taxon>
        <taxon>Papilionidae</taxon>
        <taxon>Parnassiinae</taxon>
        <taxon>Parnassini</taxon>
        <taxon>Parnassius</taxon>
        <taxon>Driopa</taxon>
    </lineage>
</organism>
<keyword evidence="7" id="KW-0862">Zinc</keyword>
<comment type="subcellular location">
    <subcellularLocation>
        <location evidence="1">Nucleus</location>
    </subcellularLocation>
</comment>
<dbReference type="Gene3D" id="3.30.160.60">
    <property type="entry name" value="Classic Zinc Finger"/>
    <property type="match status" value="10"/>
</dbReference>
<evidence type="ECO:0000256" key="11">
    <source>
        <dbReference type="ARBA" id="ARBA00023242"/>
    </source>
</evidence>
<evidence type="ECO:0000256" key="1">
    <source>
        <dbReference type="ARBA" id="ARBA00004123"/>
    </source>
</evidence>
<dbReference type="GO" id="GO:0003700">
    <property type="term" value="F:DNA-binding transcription factor activity"/>
    <property type="evidence" value="ECO:0007669"/>
    <property type="project" value="TreeGrafter"/>
</dbReference>
<dbReference type="FunFam" id="3.30.160.60:FF:001480">
    <property type="entry name" value="Si:cabz01071911.3"/>
    <property type="match status" value="2"/>
</dbReference>
<keyword evidence="11" id="KW-0539">Nucleus</keyword>
<feature type="domain" description="C2H2-type" evidence="13">
    <location>
        <begin position="328"/>
        <end position="355"/>
    </location>
</feature>
<dbReference type="SUPFAM" id="SSF57667">
    <property type="entry name" value="beta-beta-alpha zinc fingers"/>
    <property type="match status" value="5"/>
</dbReference>
<evidence type="ECO:0000256" key="8">
    <source>
        <dbReference type="ARBA" id="ARBA00023015"/>
    </source>
</evidence>
<dbReference type="GO" id="GO:0006357">
    <property type="term" value="P:regulation of transcription by RNA polymerase II"/>
    <property type="evidence" value="ECO:0007669"/>
    <property type="project" value="TreeGrafter"/>
</dbReference>
<feature type="domain" description="C2H2-type" evidence="13">
    <location>
        <begin position="300"/>
        <end position="327"/>
    </location>
</feature>
<dbReference type="FunFam" id="3.30.160.60:FF:000446">
    <property type="entry name" value="Zinc finger protein"/>
    <property type="match status" value="4"/>
</dbReference>
<dbReference type="Pfam" id="PF00096">
    <property type="entry name" value="zf-C2H2"/>
    <property type="match status" value="5"/>
</dbReference>
<reference evidence="14 15" key="1">
    <citation type="submission" date="2023-11" db="EMBL/GenBank/DDBJ databases">
        <authorList>
            <person name="Hedman E."/>
            <person name="Englund M."/>
            <person name="Stromberg M."/>
            <person name="Nyberg Akerstrom W."/>
            <person name="Nylinder S."/>
            <person name="Jareborg N."/>
            <person name="Kallberg Y."/>
            <person name="Kronander E."/>
        </authorList>
    </citation>
    <scope>NUCLEOTIDE SEQUENCE [LARGE SCALE GENOMIC DNA]</scope>
</reference>
<dbReference type="InterPro" id="IPR013087">
    <property type="entry name" value="Znf_C2H2_type"/>
</dbReference>
<dbReference type="PANTHER" id="PTHR24404:SF111">
    <property type="entry name" value="GASTRULA ZINC FINGER PROTEIN XLCGF49.1-LIKE-RELATED"/>
    <property type="match status" value="1"/>
</dbReference>
<evidence type="ECO:0000313" key="15">
    <source>
        <dbReference type="Proteomes" id="UP001314205"/>
    </source>
</evidence>
<feature type="domain" description="C2H2-type" evidence="13">
    <location>
        <begin position="356"/>
        <end position="383"/>
    </location>
</feature>
<evidence type="ECO:0000256" key="9">
    <source>
        <dbReference type="ARBA" id="ARBA00023125"/>
    </source>
</evidence>
<evidence type="ECO:0000259" key="13">
    <source>
        <dbReference type="PROSITE" id="PS50157"/>
    </source>
</evidence>
<keyword evidence="10" id="KW-0804">Transcription</keyword>
<feature type="domain" description="C2H2-type" evidence="13">
    <location>
        <begin position="440"/>
        <end position="467"/>
    </location>
</feature>
<dbReference type="EMBL" id="CAVLGL010000087">
    <property type="protein sequence ID" value="CAK1591852.1"/>
    <property type="molecule type" value="Genomic_DNA"/>
</dbReference>
<evidence type="ECO:0000256" key="4">
    <source>
        <dbReference type="ARBA" id="ARBA00022723"/>
    </source>
</evidence>
<evidence type="ECO:0000256" key="3">
    <source>
        <dbReference type="ARBA" id="ARBA00007746"/>
    </source>
</evidence>
<dbReference type="PROSITE" id="PS50157">
    <property type="entry name" value="ZINC_FINGER_C2H2_2"/>
    <property type="match status" value="11"/>
</dbReference>
<keyword evidence="8" id="KW-0805">Transcription regulation</keyword>
<feature type="domain" description="C2H2-type" evidence="13">
    <location>
        <begin position="496"/>
        <end position="519"/>
    </location>
</feature>
<keyword evidence="15" id="KW-1185">Reference proteome</keyword>
<comment type="similarity">
    <text evidence="2">Belongs to the krueppel C2H2-type zinc-finger protein family.</text>
</comment>
<dbReference type="GO" id="GO:0008270">
    <property type="term" value="F:zinc ion binding"/>
    <property type="evidence" value="ECO:0007669"/>
    <property type="project" value="UniProtKB-KW"/>
</dbReference>
<accession>A0AAV1LCB9</accession>
<name>A0AAV1LCB9_9NEOP</name>
<feature type="domain" description="C2H2-type" evidence="13">
    <location>
        <begin position="193"/>
        <end position="221"/>
    </location>
</feature>
<dbReference type="FunFam" id="3.30.160.60:FF:001839">
    <property type="entry name" value="Uncharacterized protein"/>
    <property type="match status" value="1"/>
</dbReference>
<sequence>MAFSEGEVCRICLSVNIRMFALKETGLQYLYKTLTNSFSIPKPHKVRGEIKFTPIYHIDIWPVECDIDNDCKDEIFCLDAVKVEEEIFEYENSKFEENENHETEPYIIPTNHYSKASESKIKSNSTDCNINDVRNLDLESPTIKSKPKVKKDNQPINKKGKHPANIMRKKILKQKSVNILTKKTSGASTKYIFECDGCSKKFSTKDILAKHISYSHKTQKNQKNTTAVRTQVEQTPVPQLMEIFNCDICEFKTSQKRRILAHLKAHVAEQVYCCNNCDYKSVKKNHLQRHMKIHTGEKLFSCHICKYQCIQKSHLQSHMKIHTGEKPFSCNICEYKCIRKDVLQTHMKIHTGEKPFSCHICKYQCIKKSHLQSHMKIHTGEKPFSCNVCEYKCIKKSDLQRHMKIHTGEKPFSCHICKYQCIHKSSLQTHMKIHTGEKPFSCHICKYQCIRKSNLQTHMKIHTGEKPFSCNMCEYKCIEKSNLQRHMKIHTGEKPFSCHICKYQCIHKSHLQRHMKTHT</sequence>
<evidence type="ECO:0000256" key="7">
    <source>
        <dbReference type="ARBA" id="ARBA00022833"/>
    </source>
</evidence>
<feature type="domain" description="C2H2-type" evidence="13">
    <location>
        <begin position="468"/>
        <end position="495"/>
    </location>
</feature>
<keyword evidence="6 12" id="KW-0863">Zinc-finger</keyword>
<dbReference type="InterPro" id="IPR036236">
    <property type="entry name" value="Znf_C2H2_sf"/>
</dbReference>
<dbReference type="GO" id="GO:0000978">
    <property type="term" value="F:RNA polymerase II cis-regulatory region sequence-specific DNA binding"/>
    <property type="evidence" value="ECO:0007669"/>
    <property type="project" value="TreeGrafter"/>
</dbReference>
<proteinExistence type="inferred from homology"/>
<dbReference type="AlphaFoldDB" id="A0AAV1LCB9"/>
<evidence type="ECO:0000256" key="6">
    <source>
        <dbReference type="ARBA" id="ARBA00022771"/>
    </source>
</evidence>
<evidence type="ECO:0000256" key="2">
    <source>
        <dbReference type="ARBA" id="ARBA00006991"/>
    </source>
</evidence>
<comment type="similarity">
    <text evidence="3">Belongs to the hunchback C2H2-type zinc-finger protein family.</text>
</comment>
<evidence type="ECO:0000313" key="14">
    <source>
        <dbReference type="EMBL" id="CAK1591852.1"/>
    </source>
</evidence>
<keyword evidence="4" id="KW-0479">Metal-binding</keyword>
<feature type="domain" description="C2H2-type" evidence="13">
    <location>
        <begin position="272"/>
        <end position="299"/>
    </location>
</feature>
<keyword evidence="5" id="KW-0677">Repeat</keyword>
<dbReference type="PROSITE" id="PS00028">
    <property type="entry name" value="ZINC_FINGER_C2H2_1"/>
    <property type="match status" value="9"/>
</dbReference>
<dbReference type="InterPro" id="IPR050589">
    <property type="entry name" value="Ikaros_C2H2-ZF"/>
</dbReference>
<comment type="caution">
    <text evidence="14">The sequence shown here is derived from an EMBL/GenBank/DDBJ whole genome shotgun (WGS) entry which is preliminary data.</text>
</comment>
<dbReference type="GO" id="GO:0005634">
    <property type="term" value="C:nucleus"/>
    <property type="evidence" value="ECO:0007669"/>
    <property type="project" value="UniProtKB-SubCell"/>
</dbReference>
<feature type="domain" description="C2H2-type" evidence="13">
    <location>
        <begin position="412"/>
        <end position="439"/>
    </location>
</feature>
<gene>
    <name evidence="14" type="ORF">PARMNEM_LOCUS11996</name>
</gene>
<keyword evidence="9" id="KW-0238">DNA-binding</keyword>
<feature type="domain" description="C2H2-type" evidence="13">
    <location>
        <begin position="244"/>
        <end position="271"/>
    </location>
</feature>
<protein>
    <recommendedName>
        <fullName evidence="13">C2H2-type domain-containing protein</fullName>
    </recommendedName>
</protein>
<evidence type="ECO:0000256" key="5">
    <source>
        <dbReference type="ARBA" id="ARBA00022737"/>
    </source>
</evidence>
<dbReference type="SMART" id="SM00355">
    <property type="entry name" value="ZnF_C2H2"/>
    <property type="match status" value="11"/>
</dbReference>
<feature type="domain" description="C2H2-type" evidence="13">
    <location>
        <begin position="384"/>
        <end position="411"/>
    </location>
</feature>
<dbReference type="Proteomes" id="UP001314205">
    <property type="component" value="Unassembled WGS sequence"/>
</dbReference>